<accession>A0ACC1DG35</accession>
<dbReference type="Proteomes" id="UP000824533">
    <property type="component" value="Linkage Group LG02"/>
</dbReference>
<evidence type="ECO:0000313" key="2">
    <source>
        <dbReference type="Proteomes" id="UP000824533"/>
    </source>
</evidence>
<proteinExistence type="predicted"/>
<keyword evidence="2" id="KW-1185">Reference proteome</keyword>
<comment type="caution">
    <text evidence="1">The sequence shown here is derived from an EMBL/GenBank/DDBJ whole genome shotgun (WGS) entry which is preliminary data.</text>
</comment>
<organism evidence="1 2">
    <name type="scientific">Dendrolimus kikuchii</name>
    <dbReference type="NCBI Taxonomy" id="765133"/>
    <lineage>
        <taxon>Eukaryota</taxon>
        <taxon>Metazoa</taxon>
        <taxon>Ecdysozoa</taxon>
        <taxon>Arthropoda</taxon>
        <taxon>Hexapoda</taxon>
        <taxon>Insecta</taxon>
        <taxon>Pterygota</taxon>
        <taxon>Neoptera</taxon>
        <taxon>Endopterygota</taxon>
        <taxon>Lepidoptera</taxon>
        <taxon>Glossata</taxon>
        <taxon>Ditrysia</taxon>
        <taxon>Bombycoidea</taxon>
        <taxon>Lasiocampidae</taxon>
        <taxon>Dendrolimus</taxon>
    </lineage>
</organism>
<evidence type="ECO:0000313" key="1">
    <source>
        <dbReference type="EMBL" id="KAJ0182924.1"/>
    </source>
</evidence>
<reference evidence="1 2" key="1">
    <citation type="journal article" date="2021" name="Front. Genet.">
        <title>Chromosome-Level Genome Assembly Reveals Significant Gene Expansion in the Toll and IMD Signaling Pathways of Dendrolimus kikuchii.</title>
        <authorList>
            <person name="Zhou J."/>
            <person name="Wu P."/>
            <person name="Xiong Z."/>
            <person name="Liu N."/>
            <person name="Zhao N."/>
            <person name="Ji M."/>
            <person name="Qiu Y."/>
            <person name="Yang B."/>
        </authorList>
    </citation>
    <scope>NUCLEOTIDE SEQUENCE [LARGE SCALE GENOMIC DNA]</scope>
    <source>
        <strain evidence="1">Ann1</strain>
    </source>
</reference>
<sequence length="95" mass="10828">MDPSKLYVSNSNAQVNEKPCRDSESVTKIHEGHSFKSHHGACCVCRKQPNHSRSYYGHLFCIGCFHKYIWSPGKRDSSGDNLKIKLNDVTCQEKK</sequence>
<name>A0ACC1DG35_9NEOP</name>
<protein>
    <submittedName>
        <fullName evidence="1">Uncharacterized protein</fullName>
    </submittedName>
</protein>
<gene>
    <name evidence="1" type="ORF">K1T71_000900</name>
</gene>
<dbReference type="EMBL" id="CM034388">
    <property type="protein sequence ID" value="KAJ0182924.1"/>
    <property type="molecule type" value="Genomic_DNA"/>
</dbReference>